<organism evidence="2 3">
    <name type="scientific">Endomicrobium trichonymphae</name>
    <dbReference type="NCBI Taxonomy" id="1408204"/>
    <lineage>
        <taxon>Bacteria</taxon>
        <taxon>Pseudomonadati</taxon>
        <taxon>Elusimicrobiota</taxon>
        <taxon>Endomicrobiia</taxon>
        <taxon>Endomicrobiales</taxon>
        <taxon>Endomicrobiaceae</taxon>
        <taxon>Candidatus Endomicrobiellum</taxon>
    </lineage>
</organism>
<dbReference type="EMBL" id="LNVX01000026">
    <property type="protein sequence ID" value="OEG71878.1"/>
    <property type="molecule type" value="Genomic_DNA"/>
</dbReference>
<evidence type="ECO:0000256" key="1">
    <source>
        <dbReference type="SAM" id="Phobius"/>
    </source>
</evidence>
<dbReference type="Proteomes" id="UP000095237">
    <property type="component" value="Unassembled WGS sequence"/>
</dbReference>
<evidence type="ECO:0000313" key="2">
    <source>
        <dbReference type="EMBL" id="OEG71878.1"/>
    </source>
</evidence>
<comment type="caution">
    <text evidence="2">The sequence shown here is derived from an EMBL/GenBank/DDBJ whole genome shotgun (WGS) entry which is preliminary data.</text>
</comment>
<name>A0A1E5IPM2_ENDTX</name>
<feature type="transmembrane region" description="Helical" evidence="1">
    <location>
        <begin position="41"/>
        <end position="58"/>
    </location>
</feature>
<proteinExistence type="predicted"/>
<protein>
    <submittedName>
        <fullName evidence="2">Uncharacterized protein</fullName>
    </submittedName>
</protein>
<keyword evidence="1" id="KW-1133">Transmembrane helix</keyword>
<keyword evidence="1" id="KW-0472">Membrane</keyword>
<reference evidence="2 3" key="1">
    <citation type="submission" date="2015-11" db="EMBL/GenBank/DDBJ databases">
        <title>Evidence for parallel genomic evolution in an endosymbiosis of termite gut flagellates.</title>
        <authorList>
            <person name="Zheng H."/>
        </authorList>
    </citation>
    <scope>NUCLEOTIDE SEQUENCE [LARGE SCALE GENOMIC DNA]</scope>
    <source>
        <strain evidence="2 3">CET450</strain>
    </source>
</reference>
<sequence length="60" mass="7064">MTDRISLSVKALPRDFICLETFPAVKIDSENCKIYCDKRQYHNWIINILFIYSGYALFSV</sequence>
<accession>A0A1E5IPM2</accession>
<evidence type="ECO:0000313" key="3">
    <source>
        <dbReference type="Proteomes" id="UP000095237"/>
    </source>
</evidence>
<gene>
    <name evidence="2" type="ORF">ATZ36_12155</name>
</gene>
<dbReference type="AlphaFoldDB" id="A0A1E5IPM2"/>
<keyword evidence="3" id="KW-1185">Reference proteome</keyword>
<keyword evidence="1" id="KW-0812">Transmembrane</keyword>